<comment type="similarity">
    <text evidence="1">Belongs to the short-chain dehydrogenases/reductases (SDR) family.</text>
</comment>
<keyword evidence="2" id="KW-0560">Oxidoreductase</keyword>
<comment type="caution">
    <text evidence="4">The sequence shown here is derived from an EMBL/GenBank/DDBJ whole genome shotgun (WGS) entry which is preliminary data.</text>
</comment>
<dbReference type="EMBL" id="LWDX02074316">
    <property type="protein sequence ID" value="OEL13165.1"/>
    <property type="molecule type" value="Genomic_DNA"/>
</dbReference>
<dbReference type="PANTHER" id="PTHR43180">
    <property type="entry name" value="3-OXOACYL-(ACYL-CARRIER-PROTEIN) REDUCTASE (AFU_ORTHOLOGUE AFUA_6G11210)"/>
    <property type="match status" value="1"/>
</dbReference>
<dbReference type="AlphaFoldDB" id="A0A1E5UK52"/>
<feature type="region of interest" description="Disordered" evidence="3">
    <location>
        <begin position="221"/>
        <end position="254"/>
    </location>
</feature>
<evidence type="ECO:0000256" key="3">
    <source>
        <dbReference type="SAM" id="MobiDB-lite"/>
    </source>
</evidence>
<sequence>MTHPRPPTRAGSLLCPRLLDGRHHRRLHRIHRLISTHAGPLRRIHGLLTRIGTIRRNLLRQHRLEGKVITGGASGTGERTVGLFVKHGTLVVVADVQDEAGARLCAEIGAGAASYARCDVTVEDDVAAAVDHAVATFGALYVMFNNAGVSRPAACYGVRESGREDFDRVLAVNLVGPFLGVKHAARVMVPGRAPRRMHRRHGERGVGGVRRGPVRLHVRQACGGGADGERGGGLGRGGSPRRLPRRTWAWTGRR</sequence>
<dbReference type="SUPFAM" id="SSF51735">
    <property type="entry name" value="NAD(P)-binding Rossmann-fold domains"/>
    <property type="match status" value="1"/>
</dbReference>
<dbReference type="InterPro" id="IPR002347">
    <property type="entry name" value="SDR_fam"/>
</dbReference>
<proteinExistence type="inferred from homology"/>
<dbReference type="GO" id="GO:0016491">
    <property type="term" value="F:oxidoreductase activity"/>
    <property type="evidence" value="ECO:0007669"/>
    <property type="project" value="UniProtKB-KW"/>
</dbReference>
<dbReference type="Gene3D" id="3.40.50.720">
    <property type="entry name" value="NAD(P)-binding Rossmann-like Domain"/>
    <property type="match status" value="1"/>
</dbReference>
<dbReference type="InterPro" id="IPR036291">
    <property type="entry name" value="NAD(P)-bd_dom_sf"/>
</dbReference>
<feature type="compositionally biased region" description="Gly residues" evidence="3">
    <location>
        <begin position="222"/>
        <end position="238"/>
    </location>
</feature>
<keyword evidence="5" id="KW-1185">Reference proteome</keyword>
<gene>
    <name evidence="4" type="ORF">BAE44_0025816</name>
</gene>
<dbReference type="STRING" id="888268.A0A1E5UK52"/>
<reference evidence="4 5" key="1">
    <citation type="submission" date="2016-09" db="EMBL/GenBank/DDBJ databases">
        <title>The draft genome of Dichanthelium oligosanthes: A C3 panicoid grass species.</title>
        <authorList>
            <person name="Studer A.J."/>
            <person name="Schnable J.C."/>
            <person name="Brutnell T.P."/>
        </authorList>
    </citation>
    <scope>NUCLEOTIDE SEQUENCE [LARGE SCALE GENOMIC DNA]</scope>
    <source>
        <strain evidence="5">cv. Kellogg 1175</strain>
        <tissue evidence="4">Leaf</tissue>
    </source>
</reference>
<evidence type="ECO:0000313" key="5">
    <source>
        <dbReference type="Proteomes" id="UP000095767"/>
    </source>
</evidence>
<dbReference type="Proteomes" id="UP000095767">
    <property type="component" value="Unassembled WGS sequence"/>
</dbReference>
<accession>A0A1E5UK52</accession>
<organism evidence="4 5">
    <name type="scientific">Dichanthelium oligosanthes</name>
    <dbReference type="NCBI Taxonomy" id="888268"/>
    <lineage>
        <taxon>Eukaryota</taxon>
        <taxon>Viridiplantae</taxon>
        <taxon>Streptophyta</taxon>
        <taxon>Embryophyta</taxon>
        <taxon>Tracheophyta</taxon>
        <taxon>Spermatophyta</taxon>
        <taxon>Magnoliopsida</taxon>
        <taxon>Liliopsida</taxon>
        <taxon>Poales</taxon>
        <taxon>Poaceae</taxon>
        <taxon>PACMAD clade</taxon>
        <taxon>Panicoideae</taxon>
        <taxon>Panicodae</taxon>
        <taxon>Paniceae</taxon>
        <taxon>Dichantheliinae</taxon>
        <taxon>Dichanthelium</taxon>
    </lineage>
</organism>
<evidence type="ECO:0000256" key="2">
    <source>
        <dbReference type="ARBA" id="ARBA00023002"/>
    </source>
</evidence>
<dbReference type="PANTHER" id="PTHR43180:SF53">
    <property type="entry name" value="XANTHOXIN DEHYDROGENASE"/>
    <property type="match status" value="1"/>
</dbReference>
<evidence type="ECO:0000256" key="1">
    <source>
        <dbReference type="ARBA" id="ARBA00006484"/>
    </source>
</evidence>
<protein>
    <submittedName>
        <fullName evidence="4">Momilactone A synthase</fullName>
    </submittedName>
</protein>
<evidence type="ECO:0000313" key="4">
    <source>
        <dbReference type="EMBL" id="OEL13165.1"/>
    </source>
</evidence>
<dbReference type="OrthoDB" id="5371740at2759"/>
<dbReference type="Pfam" id="PF00106">
    <property type="entry name" value="adh_short"/>
    <property type="match status" value="1"/>
</dbReference>
<name>A0A1E5UK52_9POAL</name>